<dbReference type="InterPro" id="IPR005094">
    <property type="entry name" value="Endonuclease_MobA/VirD2"/>
</dbReference>
<evidence type="ECO:0000313" key="3">
    <source>
        <dbReference type="EMBL" id="SDW16697.1"/>
    </source>
</evidence>
<dbReference type="Pfam" id="PF03432">
    <property type="entry name" value="Relaxase"/>
    <property type="match status" value="1"/>
</dbReference>
<keyword evidence="4" id="KW-1185">Reference proteome</keyword>
<dbReference type="AlphaFoldDB" id="A0A8X8LCD0"/>
<evidence type="ECO:0000313" key="4">
    <source>
        <dbReference type="Proteomes" id="UP000198711"/>
    </source>
</evidence>
<reference evidence="3 4" key="1">
    <citation type="submission" date="2016-10" db="EMBL/GenBank/DDBJ databases">
        <authorList>
            <person name="Varghese N."/>
            <person name="Submissions S."/>
        </authorList>
    </citation>
    <scope>NUCLEOTIDE SEQUENCE [LARGE SCALE GENOMIC DNA]</scope>
    <source>
        <strain evidence="3 4">DSM 25353</strain>
    </source>
</reference>
<comment type="caution">
    <text evidence="3">The sequence shown here is derived from an EMBL/GenBank/DDBJ whole genome shotgun (WGS) entry which is preliminary data.</text>
</comment>
<feature type="region of interest" description="Disordered" evidence="1">
    <location>
        <begin position="402"/>
        <end position="424"/>
    </location>
</feature>
<gene>
    <name evidence="3" type="ORF">SAMN05444410_101398</name>
</gene>
<feature type="region of interest" description="Disordered" evidence="1">
    <location>
        <begin position="350"/>
        <end position="372"/>
    </location>
</feature>
<accession>A0A8X8LCD0</accession>
<feature type="compositionally biased region" description="Basic residues" evidence="1">
    <location>
        <begin position="408"/>
        <end position="424"/>
    </location>
</feature>
<evidence type="ECO:0000256" key="1">
    <source>
        <dbReference type="SAM" id="MobiDB-lite"/>
    </source>
</evidence>
<organism evidence="3 4">
    <name type="scientific">Hydrobacter penzbergensis</name>
    <dbReference type="NCBI Taxonomy" id="1235997"/>
    <lineage>
        <taxon>Bacteria</taxon>
        <taxon>Pseudomonadati</taxon>
        <taxon>Bacteroidota</taxon>
        <taxon>Chitinophagia</taxon>
        <taxon>Chitinophagales</taxon>
        <taxon>Chitinophagaceae</taxon>
        <taxon>Hydrobacter</taxon>
    </lineage>
</organism>
<sequence length="424" mass="48150">MVAVIKTGHSIHRILNYNENKVKEGIAQFISAANYPMDSEKLSFNQKLNRLLKQAALNENVTRNSVHVSLNFDPNERLSDGQLKEISDTYMQKIGFGEQPYLVYQHLDAGHPHIHIVSVKVRADGTRIDTQNIGRNQSEKARKEIEITYGLARAEDMKKKQYELKSAYTQKVQYGRSDSRRAIANVLDAVLNTYKYTSLPELNAVLKQYNVMADRGSESSRTYQHQGLLYRILDEQSNPVGVPIKASSFHNKPTLKYLEERFPLNEVARQPHKSRVKNAIDLALLKQPNQSLQTLIKALEKEGINTVIRQNADGVIYGITYVDHRTKCVFNGSVIGKPYSAKGILERCSETGEQTTQKPDFVKQPPSKTHLPEEQAIPPAVQQNKGDNELLETLLQLEHTSGYVPHQLTKKGGRKRRKRTNKRL</sequence>
<protein>
    <submittedName>
        <fullName evidence="3">Relaxase/Mobilisation nuclease domain-containing protein</fullName>
    </submittedName>
</protein>
<proteinExistence type="predicted"/>
<feature type="domain" description="MobA/VirD2-like nuclease" evidence="2">
    <location>
        <begin position="17"/>
        <end position="151"/>
    </location>
</feature>
<name>A0A8X8LCD0_9BACT</name>
<dbReference type="RefSeq" id="WP_092721543.1">
    <property type="nucleotide sequence ID" value="NZ_FNNO01000001.1"/>
</dbReference>
<dbReference type="EMBL" id="FNNO01000001">
    <property type="protein sequence ID" value="SDW16697.1"/>
    <property type="molecule type" value="Genomic_DNA"/>
</dbReference>
<evidence type="ECO:0000259" key="2">
    <source>
        <dbReference type="Pfam" id="PF03432"/>
    </source>
</evidence>
<dbReference type="Proteomes" id="UP000198711">
    <property type="component" value="Unassembled WGS sequence"/>
</dbReference>